<keyword evidence="8 10" id="KW-0472">Membrane</keyword>
<dbReference type="InterPro" id="IPR032675">
    <property type="entry name" value="LRR_dom_sf"/>
</dbReference>
<dbReference type="AlphaFoldDB" id="A0AAV6WDV6"/>
<dbReference type="EMBL" id="WHWC01000015">
    <property type="protein sequence ID" value="KAG8368909.1"/>
    <property type="molecule type" value="Genomic_DNA"/>
</dbReference>
<keyword evidence="6" id="KW-0677">Repeat</keyword>
<dbReference type="PANTHER" id="PTHR48063">
    <property type="entry name" value="LRR RECEPTOR-LIKE KINASE"/>
    <property type="match status" value="1"/>
</dbReference>
<sequence length="182" mass="20286">MVGLNLSRNKLTGSIPLDIGRITNLNFLDFSRNRLSGGISTSLSELSHLGVLDLSYNNLSGKIPQTTQLLTFNESSYMGNPSLCGRPLVKSCPGDEAHHDPNYSVVDNGDAINNSDDNLITQGFYIAMGLGFFIAFWGIFGTILFNKSSRYAYFQVLNRVEDYVYVRVELMKSRLRKTSLNQ</sequence>
<evidence type="ECO:0000256" key="9">
    <source>
        <dbReference type="ARBA" id="ARBA00023180"/>
    </source>
</evidence>
<dbReference type="Proteomes" id="UP000826271">
    <property type="component" value="Unassembled WGS sequence"/>
</dbReference>
<dbReference type="FunFam" id="3.80.10.10:FF:000722">
    <property type="entry name" value="Leucine-rich repeat receptor-like protein kinase"/>
    <property type="match status" value="1"/>
</dbReference>
<evidence type="ECO:0000256" key="4">
    <source>
        <dbReference type="ARBA" id="ARBA00022692"/>
    </source>
</evidence>
<keyword evidence="4 10" id="KW-0812">Transmembrane</keyword>
<dbReference type="Gene3D" id="3.80.10.10">
    <property type="entry name" value="Ribonuclease Inhibitor"/>
    <property type="match status" value="1"/>
</dbReference>
<dbReference type="InterPro" id="IPR046956">
    <property type="entry name" value="RLP23-like"/>
</dbReference>
<dbReference type="PRINTS" id="PR00019">
    <property type="entry name" value="LEURICHRPT"/>
</dbReference>
<protein>
    <submittedName>
        <fullName evidence="11">Uncharacterized protein</fullName>
    </submittedName>
</protein>
<dbReference type="PANTHER" id="PTHR48063:SF101">
    <property type="entry name" value="LRR RECEPTOR-LIKE SERINE_THREONINE-PROTEIN KINASE FLS2"/>
    <property type="match status" value="1"/>
</dbReference>
<evidence type="ECO:0000256" key="2">
    <source>
        <dbReference type="ARBA" id="ARBA00022553"/>
    </source>
</evidence>
<proteinExistence type="predicted"/>
<reference evidence="11" key="1">
    <citation type="submission" date="2019-10" db="EMBL/GenBank/DDBJ databases">
        <authorList>
            <person name="Zhang R."/>
            <person name="Pan Y."/>
            <person name="Wang J."/>
            <person name="Ma R."/>
            <person name="Yu S."/>
        </authorList>
    </citation>
    <scope>NUCLEOTIDE SEQUENCE</scope>
    <source>
        <strain evidence="11">LA-IB0</strain>
        <tissue evidence="11">Leaf</tissue>
    </source>
</reference>
<evidence type="ECO:0000256" key="10">
    <source>
        <dbReference type="SAM" id="Phobius"/>
    </source>
</evidence>
<evidence type="ECO:0000256" key="8">
    <source>
        <dbReference type="ARBA" id="ARBA00023136"/>
    </source>
</evidence>
<comment type="caution">
    <text evidence="11">The sequence shown here is derived from an EMBL/GenBank/DDBJ whole genome shotgun (WGS) entry which is preliminary data.</text>
</comment>
<keyword evidence="3" id="KW-0433">Leucine-rich repeat</keyword>
<organism evidence="11 12">
    <name type="scientific">Buddleja alternifolia</name>
    <dbReference type="NCBI Taxonomy" id="168488"/>
    <lineage>
        <taxon>Eukaryota</taxon>
        <taxon>Viridiplantae</taxon>
        <taxon>Streptophyta</taxon>
        <taxon>Embryophyta</taxon>
        <taxon>Tracheophyta</taxon>
        <taxon>Spermatophyta</taxon>
        <taxon>Magnoliopsida</taxon>
        <taxon>eudicotyledons</taxon>
        <taxon>Gunneridae</taxon>
        <taxon>Pentapetalae</taxon>
        <taxon>asterids</taxon>
        <taxon>lamiids</taxon>
        <taxon>Lamiales</taxon>
        <taxon>Scrophulariaceae</taxon>
        <taxon>Buddlejeae</taxon>
        <taxon>Buddleja</taxon>
    </lineage>
</organism>
<dbReference type="GO" id="GO:0016020">
    <property type="term" value="C:membrane"/>
    <property type="evidence" value="ECO:0007669"/>
    <property type="project" value="UniProtKB-SubCell"/>
</dbReference>
<evidence type="ECO:0000256" key="5">
    <source>
        <dbReference type="ARBA" id="ARBA00022729"/>
    </source>
</evidence>
<keyword evidence="12" id="KW-1185">Reference proteome</keyword>
<evidence type="ECO:0000256" key="3">
    <source>
        <dbReference type="ARBA" id="ARBA00022614"/>
    </source>
</evidence>
<gene>
    <name evidence="11" type="ORF">BUALT_Bualt15G0095500</name>
</gene>
<keyword evidence="9" id="KW-0325">Glycoprotein</keyword>
<dbReference type="SUPFAM" id="SSF52058">
    <property type="entry name" value="L domain-like"/>
    <property type="match status" value="1"/>
</dbReference>
<evidence type="ECO:0000256" key="1">
    <source>
        <dbReference type="ARBA" id="ARBA00004479"/>
    </source>
</evidence>
<comment type="subcellular location">
    <subcellularLocation>
        <location evidence="1">Membrane</location>
        <topology evidence="1">Single-pass type I membrane protein</topology>
    </subcellularLocation>
</comment>
<dbReference type="Pfam" id="PF00560">
    <property type="entry name" value="LRR_1"/>
    <property type="match status" value="3"/>
</dbReference>
<keyword evidence="2" id="KW-0597">Phosphoprotein</keyword>
<feature type="transmembrane region" description="Helical" evidence="10">
    <location>
        <begin position="124"/>
        <end position="145"/>
    </location>
</feature>
<keyword evidence="7 10" id="KW-1133">Transmembrane helix</keyword>
<evidence type="ECO:0000256" key="6">
    <source>
        <dbReference type="ARBA" id="ARBA00022737"/>
    </source>
</evidence>
<name>A0AAV6WDV6_9LAMI</name>
<accession>A0AAV6WDV6</accession>
<evidence type="ECO:0000256" key="7">
    <source>
        <dbReference type="ARBA" id="ARBA00022989"/>
    </source>
</evidence>
<keyword evidence="5" id="KW-0732">Signal</keyword>
<evidence type="ECO:0000313" key="12">
    <source>
        <dbReference type="Proteomes" id="UP000826271"/>
    </source>
</evidence>
<dbReference type="InterPro" id="IPR001611">
    <property type="entry name" value="Leu-rich_rpt"/>
</dbReference>
<evidence type="ECO:0000313" key="11">
    <source>
        <dbReference type="EMBL" id="KAG8368909.1"/>
    </source>
</evidence>